<evidence type="ECO:0000313" key="5">
    <source>
        <dbReference type="EMBL" id="KAL3090161.1"/>
    </source>
</evidence>
<dbReference type="AlphaFoldDB" id="A0ABD2JHS1"/>
<dbReference type="PROSITE" id="PS51329">
    <property type="entry name" value="C_CAP_COFACTOR_C"/>
    <property type="match status" value="1"/>
</dbReference>
<evidence type="ECO:0000256" key="2">
    <source>
        <dbReference type="ARBA" id="ARBA00022741"/>
    </source>
</evidence>
<keyword evidence="2" id="KW-0547">Nucleotide-binding</keyword>
<feature type="region of interest" description="Disordered" evidence="3">
    <location>
        <begin position="1"/>
        <end position="20"/>
    </location>
</feature>
<name>A0ABD2JHS1_HETSC</name>
<protein>
    <recommendedName>
        <fullName evidence="4">C-CAP/cofactor C-like domain-containing protein</fullName>
    </recommendedName>
</protein>
<evidence type="ECO:0000313" key="6">
    <source>
        <dbReference type="Proteomes" id="UP001620645"/>
    </source>
</evidence>
<dbReference type="Pfam" id="PF07986">
    <property type="entry name" value="TBCC"/>
    <property type="match status" value="1"/>
</dbReference>
<comment type="caution">
    <text evidence="5">The sequence shown here is derived from an EMBL/GenBank/DDBJ whole genome shotgun (WGS) entry which is preliminary data.</text>
</comment>
<dbReference type="InterPro" id="IPR012945">
    <property type="entry name" value="Tubulin-bd_cofactor_C_dom"/>
</dbReference>
<evidence type="ECO:0000256" key="3">
    <source>
        <dbReference type="SAM" id="MobiDB-lite"/>
    </source>
</evidence>
<comment type="similarity">
    <text evidence="1">Belongs to the TBCC family.</text>
</comment>
<keyword evidence="6" id="KW-1185">Reference proteome</keyword>
<sequence>MFTFSQKPEKRPKKNDGVENSVTFEHNTQSNSFVGAAISALQLSAKDVDTTFQGIVEQTVCRGSADGNPFAIRECTGSVLVLLGHAATITIDKCSNCVIICGPCRGSIFMRNCSNCLLLAACHQFRLQNSRDIEAHLHCSTNPTIEDSDLIVAPLLMRYDGFKGDMESARLDNAPNLWDKVQNFTTDTGQFQRMNFDPFANGAISSEVISDELLEKLSTFMEEPEAQELSLGPS</sequence>
<dbReference type="InterPro" id="IPR016098">
    <property type="entry name" value="CAP/MinC_C"/>
</dbReference>
<evidence type="ECO:0000256" key="1">
    <source>
        <dbReference type="ARBA" id="ARBA00008848"/>
    </source>
</evidence>
<dbReference type="SMART" id="SM00673">
    <property type="entry name" value="CARP"/>
    <property type="match status" value="2"/>
</dbReference>
<organism evidence="5 6">
    <name type="scientific">Heterodera schachtii</name>
    <name type="common">Sugarbeet cyst nematode worm</name>
    <name type="synonym">Tylenchus schachtii</name>
    <dbReference type="NCBI Taxonomy" id="97005"/>
    <lineage>
        <taxon>Eukaryota</taxon>
        <taxon>Metazoa</taxon>
        <taxon>Ecdysozoa</taxon>
        <taxon>Nematoda</taxon>
        <taxon>Chromadorea</taxon>
        <taxon>Rhabditida</taxon>
        <taxon>Tylenchina</taxon>
        <taxon>Tylenchomorpha</taxon>
        <taxon>Tylenchoidea</taxon>
        <taxon>Heteroderidae</taxon>
        <taxon>Heteroderinae</taxon>
        <taxon>Heterodera</taxon>
    </lineage>
</organism>
<proteinExistence type="inferred from homology"/>
<reference evidence="5 6" key="1">
    <citation type="submission" date="2024-10" db="EMBL/GenBank/DDBJ databases">
        <authorList>
            <person name="Kim D."/>
        </authorList>
    </citation>
    <scope>NUCLEOTIDE SEQUENCE [LARGE SCALE GENOMIC DNA]</scope>
    <source>
        <strain evidence="5">Taebaek</strain>
    </source>
</reference>
<dbReference type="InterPro" id="IPR017901">
    <property type="entry name" value="C-CAP_CF_C-like"/>
</dbReference>
<dbReference type="EMBL" id="JBICCN010000143">
    <property type="protein sequence ID" value="KAL3090161.1"/>
    <property type="molecule type" value="Genomic_DNA"/>
</dbReference>
<evidence type="ECO:0000259" key="4">
    <source>
        <dbReference type="PROSITE" id="PS51329"/>
    </source>
</evidence>
<gene>
    <name evidence="5" type="ORF">niasHS_006613</name>
</gene>
<dbReference type="PANTHER" id="PTHR15440:SF0">
    <property type="entry name" value="PROTEIN XRP2"/>
    <property type="match status" value="1"/>
</dbReference>
<dbReference type="InterPro" id="IPR006599">
    <property type="entry name" value="CARP_motif"/>
</dbReference>
<dbReference type="Gene3D" id="2.160.20.70">
    <property type="match status" value="1"/>
</dbReference>
<dbReference type="Proteomes" id="UP001620645">
    <property type="component" value="Unassembled WGS sequence"/>
</dbReference>
<dbReference type="InterPro" id="IPR039093">
    <property type="entry name" value="XRP2"/>
</dbReference>
<feature type="domain" description="C-CAP/cofactor C-like" evidence="4">
    <location>
        <begin position="8"/>
        <end position="186"/>
    </location>
</feature>
<dbReference type="PANTHER" id="PTHR15440">
    <property type="entry name" value="XRP2 PROTEIN"/>
    <property type="match status" value="1"/>
</dbReference>
<dbReference type="GO" id="GO:0000166">
    <property type="term" value="F:nucleotide binding"/>
    <property type="evidence" value="ECO:0007669"/>
    <property type="project" value="UniProtKB-KW"/>
</dbReference>
<accession>A0ABD2JHS1</accession>